<dbReference type="PROSITE" id="PS00213">
    <property type="entry name" value="LIPOCALIN"/>
    <property type="match status" value="1"/>
</dbReference>
<evidence type="ECO:0000256" key="2">
    <source>
        <dbReference type="PIRNR" id="PIRNR036893"/>
    </source>
</evidence>
<sequence>MSLRKMFLGAAGVLAGCAIYRACDPKIPANVTPVENFDAEKYLGTWYEVGRVDNRFERGLIKTKAEYTLNEDGSINVLNSGFNPSKGRYTHASGTALFVRGRGTGALKVSFFGPFFGGYNIVALDDDYRWSIVIGSSPNYFWVLSRDPLLSPDLRDRATTVAMQHGIPPARINWVTQ</sequence>
<accession>A0A364JZE8</accession>
<comment type="subcellular location">
    <subcellularLocation>
        <location evidence="2">Cell outer membrane</location>
    </subcellularLocation>
</comment>
<comment type="caution">
    <text evidence="4">The sequence shown here is derived from an EMBL/GenBank/DDBJ whole genome shotgun (WGS) entry which is preliminary data.</text>
</comment>
<keyword evidence="2" id="KW-0446">Lipid-binding</keyword>
<dbReference type="PANTHER" id="PTHR10612:SF34">
    <property type="entry name" value="APOLIPOPROTEIN D"/>
    <property type="match status" value="1"/>
</dbReference>
<keyword evidence="5" id="KW-1185">Reference proteome</keyword>
<dbReference type="CDD" id="cd19438">
    <property type="entry name" value="lipocalin_Blc-like"/>
    <property type="match status" value="1"/>
</dbReference>
<evidence type="ECO:0000259" key="3">
    <source>
        <dbReference type="Pfam" id="PF08212"/>
    </source>
</evidence>
<name>A0A364JZE8_9HYPH</name>
<reference evidence="4 5" key="1">
    <citation type="submission" date="2018-06" db="EMBL/GenBank/DDBJ databases">
        <title>Genomic Encyclopedia of Type Strains, Phase IV (KMG-IV): sequencing the most valuable type-strain genomes for metagenomic binning, comparative biology and taxonomic classification.</title>
        <authorList>
            <person name="Goeker M."/>
        </authorList>
    </citation>
    <scope>NUCLEOTIDE SEQUENCE [LARGE SCALE GENOMIC DNA]</scope>
    <source>
        <strain evidence="4 5">DSM 26720</strain>
    </source>
</reference>
<dbReference type="AlphaFoldDB" id="A0A364JZE8"/>
<feature type="domain" description="Lipocalin/cytosolic fatty-acid binding" evidence="3">
    <location>
        <begin position="38"/>
        <end position="177"/>
    </location>
</feature>
<dbReference type="PIRSF" id="PIRSF036893">
    <property type="entry name" value="Lipocalin_ApoD"/>
    <property type="match status" value="1"/>
</dbReference>
<dbReference type="InterPro" id="IPR000566">
    <property type="entry name" value="Lipocln_cytosolic_FA-bd_dom"/>
</dbReference>
<dbReference type="GO" id="GO:0006950">
    <property type="term" value="P:response to stress"/>
    <property type="evidence" value="ECO:0007669"/>
    <property type="project" value="UniProtKB-ARBA"/>
</dbReference>
<dbReference type="PANTHER" id="PTHR10612">
    <property type="entry name" value="APOLIPOPROTEIN D"/>
    <property type="match status" value="1"/>
</dbReference>
<organism evidence="4 5">
    <name type="scientific">Falsochrobactrum ovis</name>
    <dbReference type="NCBI Taxonomy" id="1293442"/>
    <lineage>
        <taxon>Bacteria</taxon>
        <taxon>Pseudomonadati</taxon>
        <taxon>Pseudomonadota</taxon>
        <taxon>Alphaproteobacteria</taxon>
        <taxon>Hyphomicrobiales</taxon>
        <taxon>Brucellaceae</taxon>
        <taxon>Falsochrobactrum</taxon>
    </lineage>
</organism>
<dbReference type="InterPro" id="IPR047202">
    <property type="entry name" value="Lipocalin_Blc-like_dom"/>
</dbReference>
<dbReference type="OrthoDB" id="594739at2"/>
<keyword evidence="2 4" id="KW-0449">Lipoprotein</keyword>
<dbReference type="InterPro" id="IPR002446">
    <property type="entry name" value="Lipocalin_bac"/>
</dbReference>
<dbReference type="GO" id="GO:0008289">
    <property type="term" value="F:lipid binding"/>
    <property type="evidence" value="ECO:0007669"/>
    <property type="project" value="UniProtKB-UniRule"/>
</dbReference>
<dbReference type="EMBL" id="QLMK01000001">
    <property type="protein sequence ID" value="RAK34086.1"/>
    <property type="molecule type" value="Genomic_DNA"/>
</dbReference>
<dbReference type="SUPFAM" id="SSF50814">
    <property type="entry name" value="Lipocalins"/>
    <property type="match status" value="1"/>
</dbReference>
<comment type="subunit">
    <text evidence="2">Homodimer.</text>
</comment>
<keyword evidence="2" id="KW-0998">Cell outer membrane</keyword>
<comment type="similarity">
    <text evidence="1 2">Belongs to the calycin superfamily. Lipocalin family.</text>
</comment>
<dbReference type="Proteomes" id="UP000249453">
    <property type="component" value="Unassembled WGS sequence"/>
</dbReference>
<keyword evidence="2" id="KW-0472">Membrane</keyword>
<dbReference type="PROSITE" id="PS51257">
    <property type="entry name" value="PROKAR_LIPOPROTEIN"/>
    <property type="match status" value="1"/>
</dbReference>
<dbReference type="Pfam" id="PF08212">
    <property type="entry name" value="Lipocalin_2"/>
    <property type="match status" value="1"/>
</dbReference>
<dbReference type="InterPro" id="IPR022271">
    <property type="entry name" value="Lipocalin_ApoD"/>
</dbReference>
<dbReference type="PRINTS" id="PR01171">
    <property type="entry name" value="BCTLIPOCALIN"/>
</dbReference>
<evidence type="ECO:0000256" key="1">
    <source>
        <dbReference type="ARBA" id="ARBA00006889"/>
    </source>
</evidence>
<dbReference type="RefSeq" id="WP_111573933.1">
    <property type="nucleotide sequence ID" value="NZ_JBHEEY010000001.1"/>
</dbReference>
<evidence type="ECO:0000313" key="4">
    <source>
        <dbReference type="EMBL" id="RAK34086.1"/>
    </source>
</evidence>
<protein>
    <recommendedName>
        <fullName evidence="2">Outer membrane lipoprotein Blc</fullName>
    </recommendedName>
</protein>
<dbReference type="GO" id="GO:0009279">
    <property type="term" value="C:cell outer membrane"/>
    <property type="evidence" value="ECO:0007669"/>
    <property type="project" value="UniProtKB-SubCell"/>
</dbReference>
<dbReference type="InterPro" id="IPR012674">
    <property type="entry name" value="Calycin"/>
</dbReference>
<proteinExistence type="inferred from homology"/>
<gene>
    <name evidence="4" type="ORF">C7374_101415</name>
</gene>
<dbReference type="Gene3D" id="2.40.128.20">
    <property type="match status" value="1"/>
</dbReference>
<evidence type="ECO:0000313" key="5">
    <source>
        <dbReference type="Proteomes" id="UP000249453"/>
    </source>
</evidence>
<dbReference type="InterPro" id="IPR022272">
    <property type="entry name" value="Lipocalin_CS"/>
</dbReference>
<comment type="function">
    <text evidence="2">Involved in the storage or transport of lipids necessary for membrane maintenance under stressful conditions. Displays a binding preference for lysophospholipids.</text>
</comment>